<feature type="region of interest" description="Disordered" evidence="10">
    <location>
        <begin position="85"/>
        <end position="108"/>
    </location>
</feature>
<keyword evidence="7 8" id="KW-0539">Nucleus</keyword>
<accession>A0A1D1YVB2</accession>
<dbReference type="InterPro" id="IPR003851">
    <property type="entry name" value="Znf_Dof"/>
</dbReference>
<dbReference type="PANTHER" id="PTHR31992">
    <property type="entry name" value="DOF ZINC FINGER PROTEIN DOF1.4-RELATED"/>
    <property type="match status" value="1"/>
</dbReference>
<keyword evidence="4 9" id="KW-0805">Transcription regulation</keyword>
<proteinExistence type="predicted"/>
<feature type="domain" description="Dof-type" evidence="11">
    <location>
        <begin position="41"/>
        <end position="95"/>
    </location>
</feature>
<keyword evidence="1 9" id="KW-0479">Metal-binding</keyword>
<dbReference type="GO" id="GO:0005634">
    <property type="term" value="C:nucleus"/>
    <property type="evidence" value="ECO:0007669"/>
    <property type="project" value="UniProtKB-SubCell"/>
</dbReference>
<dbReference type="GO" id="GO:0008270">
    <property type="term" value="F:zinc ion binding"/>
    <property type="evidence" value="ECO:0007669"/>
    <property type="project" value="UniProtKB-KW"/>
</dbReference>
<evidence type="ECO:0000256" key="4">
    <source>
        <dbReference type="ARBA" id="ARBA00023015"/>
    </source>
</evidence>
<feature type="region of interest" description="Disordered" evidence="10">
    <location>
        <begin position="137"/>
        <end position="160"/>
    </location>
</feature>
<evidence type="ECO:0000256" key="3">
    <source>
        <dbReference type="ARBA" id="ARBA00022833"/>
    </source>
</evidence>
<protein>
    <recommendedName>
        <fullName evidence="9">Dof zinc finger protein</fullName>
    </recommendedName>
</protein>
<evidence type="ECO:0000259" key="11">
    <source>
        <dbReference type="PROSITE" id="PS50884"/>
    </source>
</evidence>
<evidence type="ECO:0000256" key="6">
    <source>
        <dbReference type="ARBA" id="ARBA00023163"/>
    </source>
</evidence>
<dbReference type="PANTHER" id="PTHR31992:SF221">
    <property type="entry name" value="DOF ZINC FINGER PROTEIN DOF3.2-RELATED"/>
    <property type="match status" value="1"/>
</dbReference>
<evidence type="ECO:0000256" key="8">
    <source>
        <dbReference type="PROSITE-ProRule" id="PRU00071"/>
    </source>
</evidence>
<evidence type="ECO:0000256" key="5">
    <source>
        <dbReference type="ARBA" id="ARBA00023125"/>
    </source>
</evidence>
<comment type="function">
    <text evidence="9">Transcription factor that binds specifically to a 5'-AA[AG]G-3' consensus core sequence.</text>
</comment>
<dbReference type="PROSITE" id="PS50884">
    <property type="entry name" value="ZF_DOF_2"/>
    <property type="match status" value="1"/>
</dbReference>
<keyword evidence="5 8" id="KW-0238">DNA-binding</keyword>
<dbReference type="EMBL" id="GDJX01009355">
    <property type="protein sequence ID" value="JAT58581.1"/>
    <property type="molecule type" value="Transcribed_RNA"/>
</dbReference>
<dbReference type="AlphaFoldDB" id="A0A1D1YVB2"/>
<dbReference type="Pfam" id="PF02701">
    <property type="entry name" value="Zn_ribbon_Dof"/>
    <property type="match status" value="1"/>
</dbReference>
<dbReference type="GO" id="GO:0003700">
    <property type="term" value="F:DNA-binding transcription factor activity"/>
    <property type="evidence" value="ECO:0007669"/>
    <property type="project" value="UniProtKB-UniRule"/>
</dbReference>
<evidence type="ECO:0000256" key="1">
    <source>
        <dbReference type="ARBA" id="ARBA00022723"/>
    </source>
</evidence>
<evidence type="ECO:0000256" key="2">
    <source>
        <dbReference type="ARBA" id="ARBA00022771"/>
    </source>
</evidence>
<dbReference type="PROSITE" id="PS01361">
    <property type="entry name" value="ZF_DOF_1"/>
    <property type="match status" value="1"/>
</dbReference>
<evidence type="ECO:0000256" key="9">
    <source>
        <dbReference type="RuleBase" id="RU369094"/>
    </source>
</evidence>
<gene>
    <name evidence="12" type="primary">DOF2.1_1</name>
    <name evidence="12" type="ORF">g.109713</name>
</gene>
<name>A0A1D1YVB2_9ARAE</name>
<evidence type="ECO:0000313" key="12">
    <source>
        <dbReference type="EMBL" id="JAT58581.1"/>
    </source>
</evidence>
<comment type="subcellular location">
    <subcellularLocation>
        <location evidence="8 9">Nucleus</location>
    </subcellularLocation>
</comment>
<keyword evidence="2 8" id="KW-0863">Zinc-finger</keyword>
<sequence>METSNLHRQAMVTKPLEEVMGCPNLPQQQERKPRLQPEEALRCPRCDSTNTKFCYYNNYSLSQPRYFCKGCRRYWTKGGTLRNVPVGGGCRKNKRPSSPKKTADQALATSSNAVLQALPPPPPLSYDPNDLTLAFASLQKPPPSSHLGPDDHDSFMLESSSPNPIPPHAPGFLDILRTGFLDSSTSALNSLYYGFGGHGNVQEVEGGVGGEQAALPFEGLGGATAPVKQEPSYRSVGKDNKLFMGIQWQVGGDGNMMVDPGRDYWNGGGSAWHGLVHSSLI</sequence>
<dbReference type="GO" id="GO:0003677">
    <property type="term" value="F:DNA binding"/>
    <property type="evidence" value="ECO:0007669"/>
    <property type="project" value="UniProtKB-UniRule"/>
</dbReference>
<organism evidence="12">
    <name type="scientific">Anthurium amnicola</name>
    <dbReference type="NCBI Taxonomy" id="1678845"/>
    <lineage>
        <taxon>Eukaryota</taxon>
        <taxon>Viridiplantae</taxon>
        <taxon>Streptophyta</taxon>
        <taxon>Embryophyta</taxon>
        <taxon>Tracheophyta</taxon>
        <taxon>Spermatophyta</taxon>
        <taxon>Magnoliopsida</taxon>
        <taxon>Liliopsida</taxon>
        <taxon>Araceae</taxon>
        <taxon>Pothoideae</taxon>
        <taxon>Potheae</taxon>
        <taxon>Anthurium</taxon>
    </lineage>
</organism>
<evidence type="ECO:0000256" key="10">
    <source>
        <dbReference type="SAM" id="MobiDB-lite"/>
    </source>
</evidence>
<keyword evidence="6 9" id="KW-0804">Transcription</keyword>
<evidence type="ECO:0000256" key="7">
    <source>
        <dbReference type="ARBA" id="ARBA00023242"/>
    </source>
</evidence>
<keyword evidence="3 9" id="KW-0862">Zinc</keyword>
<dbReference type="InterPro" id="IPR045174">
    <property type="entry name" value="Dof"/>
</dbReference>
<reference evidence="12" key="1">
    <citation type="submission" date="2015-07" db="EMBL/GenBank/DDBJ databases">
        <title>Transcriptome Assembly of Anthurium amnicola.</title>
        <authorList>
            <person name="Suzuki J."/>
        </authorList>
    </citation>
    <scope>NUCLEOTIDE SEQUENCE</scope>
</reference>